<keyword evidence="4" id="KW-1185">Reference proteome</keyword>
<feature type="coiled-coil region" evidence="1">
    <location>
        <begin position="64"/>
        <end position="105"/>
    </location>
</feature>
<dbReference type="OrthoDB" id="5880116at2"/>
<protein>
    <submittedName>
        <fullName evidence="3">DUF3450 domain-containing protein</fullName>
    </submittedName>
</protein>
<keyword evidence="2" id="KW-0732">Signal</keyword>
<evidence type="ECO:0000313" key="3">
    <source>
        <dbReference type="EMBL" id="TFH67850.1"/>
    </source>
</evidence>
<comment type="caution">
    <text evidence="3">The sequence shown here is derived from an EMBL/GenBank/DDBJ whole genome shotgun (WGS) entry which is preliminary data.</text>
</comment>
<feature type="chain" id="PRO_5021453125" evidence="2">
    <location>
        <begin position="27"/>
        <end position="260"/>
    </location>
</feature>
<organism evidence="3 4">
    <name type="scientific">Gammaproteobacteria bacterium LSUCC0057</name>
    <dbReference type="NCBI Taxonomy" id="2559237"/>
    <lineage>
        <taxon>Bacteria</taxon>
        <taxon>Pseudomonadati</taxon>
        <taxon>Pseudomonadota</taxon>
        <taxon>Gammaproteobacteria</taxon>
        <taxon>Cellvibrionales</taxon>
        <taxon>Porticoccaceae</taxon>
        <taxon>SAR92 clade</taxon>
    </lineage>
</organism>
<proteinExistence type="predicted"/>
<keyword evidence="1" id="KW-0175">Coiled coil</keyword>
<accession>A0A4Y8UGL2</accession>
<gene>
    <name evidence="3" type="ORF">E3W66_06285</name>
</gene>
<dbReference type="Proteomes" id="UP000298133">
    <property type="component" value="Unassembled WGS sequence"/>
</dbReference>
<reference evidence="3 4" key="1">
    <citation type="submission" date="2019-03" db="EMBL/GenBank/DDBJ databases">
        <title>Draft genome of Gammaproteobacteria bacterium LSUCC0057, a member of the SAR92 clade.</title>
        <authorList>
            <person name="Lanclos V.C."/>
            <person name="Doiron C."/>
            <person name="Henson M.W."/>
            <person name="Thrash J.C."/>
        </authorList>
    </citation>
    <scope>NUCLEOTIDE SEQUENCE [LARGE SCALE GENOMIC DNA]</scope>
    <source>
        <strain evidence="3 4">LSUCC0057</strain>
    </source>
</reference>
<feature type="signal peptide" evidence="2">
    <location>
        <begin position="1"/>
        <end position="26"/>
    </location>
</feature>
<dbReference type="PIRSF" id="PIRSF028069">
    <property type="entry name" value="UCP028069"/>
    <property type="match status" value="1"/>
</dbReference>
<dbReference type="AlphaFoldDB" id="A0A4Y8UGL2"/>
<evidence type="ECO:0000256" key="1">
    <source>
        <dbReference type="SAM" id="Coils"/>
    </source>
</evidence>
<evidence type="ECO:0000256" key="2">
    <source>
        <dbReference type="SAM" id="SignalP"/>
    </source>
</evidence>
<dbReference type="EMBL" id="SPIA01000002">
    <property type="protein sequence ID" value="TFH67850.1"/>
    <property type="molecule type" value="Genomic_DNA"/>
</dbReference>
<evidence type="ECO:0000313" key="4">
    <source>
        <dbReference type="Proteomes" id="UP000298133"/>
    </source>
</evidence>
<dbReference type="Pfam" id="PF11932">
    <property type="entry name" value="DUF3450"/>
    <property type="match status" value="1"/>
</dbReference>
<name>A0A4Y8UGL2_9GAMM</name>
<dbReference type="InterPro" id="IPR016866">
    <property type="entry name" value="UCP028069"/>
</dbReference>
<sequence>MKYQPLKAVALSAAIASGLAAFGAQAADVDDVLAAGADKVKAAVAAQGTVDRIADQTDTLLQEFKQVNKQIESLRVYNSQLERQIENQKRMMAELEESIENATVIERGIPPLMANMLEGLEAFIALDLPFESDVREEAIAQLYTNLDSARFSNAEKFRQILEVYDIEAGYSSTIDTYRDLLDINGSGSEVEVDVLRVGRIALMYQSKDKSQVGVWDSASESWVELGSEYRRPIDQGIRIAKKLSPQDVIQLPVKAPEAAQ</sequence>